<name>A0ABX0C2X7_9PSEU</name>
<proteinExistence type="predicted"/>
<comment type="caution">
    <text evidence="1">The sequence shown here is derived from an EMBL/GenBank/DDBJ whole genome shotgun (WGS) entry which is preliminary data.</text>
</comment>
<sequence>MRHALADAVLEWPHHLLTLAGWADLPENPRVRIEVVEEVPSVSPGPMWFQLCPEMSADAGIEHYWIVDLDPPVSMIADRLMDGDYALIDPCAQR</sequence>
<dbReference type="Proteomes" id="UP000470404">
    <property type="component" value="Unassembled WGS sequence"/>
</dbReference>
<gene>
    <name evidence="1" type="ORF">G3I59_42385</name>
</gene>
<reference evidence="1 2" key="1">
    <citation type="submission" date="2020-01" db="EMBL/GenBank/DDBJ databases">
        <title>Insect and environment-associated Actinomycetes.</title>
        <authorList>
            <person name="Currrie C."/>
            <person name="Chevrette M."/>
            <person name="Carlson C."/>
            <person name="Stubbendieck R."/>
            <person name="Wendt-Pienkowski E."/>
        </authorList>
    </citation>
    <scope>NUCLEOTIDE SEQUENCE [LARGE SCALE GENOMIC DNA]</scope>
    <source>
        <strain evidence="1 2">SID8386</strain>
    </source>
</reference>
<protein>
    <submittedName>
        <fullName evidence="1">Uncharacterized protein</fullName>
    </submittedName>
</protein>
<accession>A0ABX0C2X7</accession>
<dbReference type="EMBL" id="JAAGNC010000207">
    <property type="protein sequence ID" value="NEC62076.1"/>
    <property type="molecule type" value="Genomic_DNA"/>
</dbReference>
<keyword evidence="2" id="KW-1185">Reference proteome</keyword>
<evidence type="ECO:0000313" key="2">
    <source>
        <dbReference type="Proteomes" id="UP000470404"/>
    </source>
</evidence>
<organism evidence="1 2">
    <name type="scientific">Amycolatopsis rubida</name>
    <dbReference type="NCBI Taxonomy" id="112413"/>
    <lineage>
        <taxon>Bacteria</taxon>
        <taxon>Bacillati</taxon>
        <taxon>Actinomycetota</taxon>
        <taxon>Actinomycetes</taxon>
        <taxon>Pseudonocardiales</taxon>
        <taxon>Pseudonocardiaceae</taxon>
        <taxon>Amycolatopsis</taxon>
    </lineage>
</organism>
<dbReference type="RefSeq" id="WP_067578609.1">
    <property type="nucleotide sequence ID" value="NZ_JAAGNC010000207.1"/>
</dbReference>
<evidence type="ECO:0000313" key="1">
    <source>
        <dbReference type="EMBL" id="NEC62076.1"/>
    </source>
</evidence>